<dbReference type="PANTHER" id="PTHR43000">
    <property type="entry name" value="DTDP-D-GLUCOSE 4,6-DEHYDRATASE-RELATED"/>
    <property type="match status" value="1"/>
</dbReference>
<evidence type="ECO:0000259" key="1">
    <source>
        <dbReference type="Pfam" id="PF16363"/>
    </source>
</evidence>
<dbReference type="NCBIfam" id="TIGR02622">
    <property type="entry name" value="CDP_4_6_dhtase"/>
    <property type="match status" value="1"/>
</dbReference>
<name>A0ABP2BM31_9HYPH</name>
<keyword evidence="2" id="KW-0456">Lyase</keyword>
<keyword evidence="3" id="KW-1185">Reference proteome</keyword>
<dbReference type="Pfam" id="PF16363">
    <property type="entry name" value="GDP_Man_Dehyd"/>
    <property type="match status" value="1"/>
</dbReference>
<dbReference type="InterPro" id="IPR036291">
    <property type="entry name" value="NAD(P)-bd_dom_sf"/>
</dbReference>
<feature type="domain" description="NAD(P)-binding" evidence="1">
    <location>
        <begin position="24"/>
        <end position="336"/>
    </location>
</feature>
<reference evidence="2 3" key="1">
    <citation type="submission" date="2016-01" db="EMBL/GenBank/DDBJ databases">
        <authorList>
            <person name="Regsiter A."/>
            <person name="william w."/>
        </authorList>
    </citation>
    <scope>NUCLEOTIDE SEQUENCE [LARGE SCALE GENOMIC DNA]</scope>
    <source>
        <strain evidence="2 3">CFBP 6927</strain>
    </source>
</reference>
<sequence>MGPRESSLEDLGVNISFWRGKRVLLTGHTGFKGSWLSLWLQNLGAHVTGFALPPPTNPSLFEATSAADGMTSLIGDIRDLEALKNAMRTADPEIVIHMAAQPLVRYSYVNPVETFSTNVMGVVNLLEAVRESQKIRAVVNVTTDKCYENREWPWGYRENEPMGGYDPYSSSKACAELVTAAYRRSYFTTPSNGHRVAVGSARAGNVIGGGDWAKDRLIPDIVYAFSQGAPASIRNPQAIRPWQHVLESLRGYLVLAENLFEHGDEFAEAWNFGPNDDDAKPVSWITERMAELWGNEASWSCDVGNHPHEAHFLKLDISKARSRLAWHPELRLDRALQYIVDWSKAVAEGQSERNATIAQIREYQAAIAR</sequence>
<dbReference type="Gene3D" id="3.90.25.10">
    <property type="entry name" value="UDP-galactose 4-epimerase, domain 1"/>
    <property type="match status" value="1"/>
</dbReference>
<dbReference type="EC" id="4.2.1.45" evidence="2"/>
<evidence type="ECO:0000313" key="2">
    <source>
        <dbReference type="EMBL" id="CUX55212.1"/>
    </source>
</evidence>
<proteinExistence type="predicted"/>
<dbReference type="EMBL" id="FBWH01000038">
    <property type="protein sequence ID" value="CUX55212.1"/>
    <property type="molecule type" value="Genomic_DNA"/>
</dbReference>
<gene>
    <name evidence="2" type="primary">rfbG</name>
    <name evidence="2" type="ORF">AGR13a_Lc120140</name>
</gene>
<dbReference type="GO" id="GO:0047733">
    <property type="term" value="F:CDP-glucose 4,6-dehydratase activity"/>
    <property type="evidence" value="ECO:0007669"/>
    <property type="project" value="UniProtKB-EC"/>
</dbReference>
<dbReference type="InterPro" id="IPR016040">
    <property type="entry name" value="NAD(P)-bd_dom"/>
</dbReference>
<accession>A0ABP2BM31</accession>
<dbReference type="CDD" id="cd05252">
    <property type="entry name" value="CDP_GD_SDR_e"/>
    <property type="match status" value="1"/>
</dbReference>
<comment type="caution">
    <text evidence="2">The sequence shown here is derived from an EMBL/GenBank/DDBJ whole genome shotgun (WGS) entry which is preliminary data.</text>
</comment>
<evidence type="ECO:0000313" key="3">
    <source>
        <dbReference type="Proteomes" id="UP000191812"/>
    </source>
</evidence>
<dbReference type="Proteomes" id="UP000191812">
    <property type="component" value="Unassembled WGS sequence"/>
</dbReference>
<protein>
    <submittedName>
        <fullName evidence="2">CDP-glucose 4,6-dehydratase</fullName>
        <ecNumber evidence="2">4.2.1.45</ecNumber>
    </submittedName>
</protein>
<dbReference type="SUPFAM" id="SSF51735">
    <property type="entry name" value="NAD(P)-binding Rossmann-fold domains"/>
    <property type="match status" value="1"/>
</dbReference>
<dbReference type="InterPro" id="IPR013445">
    <property type="entry name" value="CDP_4_6_deHydtase"/>
</dbReference>
<dbReference type="Gene3D" id="3.40.50.720">
    <property type="entry name" value="NAD(P)-binding Rossmann-like Domain"/>
    <property type="match status" value="1"/>
</dbReference>
<organism evidence="2 3">
    <name type="scientific">Agrobacterium genomosp. 13 str. CFBP 6927</name>
    <dbReference type="NCBI Taxonomy" id="1183428"/>
    <lineage>
        <taxon>Bacteria</taxon>
        <taxon>Pseudomonadati</taxon>
        <taxon>Pseudomonadota</taxon>
        <taxon>Alphaproteobacteria</taxon>
        <taxon>Hyphomicrobiales</taxon>
        <taxon>Rhizobiaceae</taxon>
        <taxon>Rhizobium/Agrobacterium group</taxon>
        <taxon>Agrobacterium</taxon>
        <taxon>Agrobacterium tumefaciens complex</taxon>
    </lineage>
</organism>